<dbReference type="AlphaFoldDB" id="A0A0B6AAI4"/>
<evidence type="ECO:0000256" key="11">
    <source>
        <dbReference type="ARBA" id="ARBA00023014"/>
    </source>
</evidence>
<feature type="domain" description="BFD-like [2Fe-2S]-binding" evidence="18">
    <location>
        <begin position="414"/>
        <end position="462"/>
    </location>
</feature>
<dbReference type="GeneID" id="93641135"/>
<keyword evidence="10 15" id="KW-0408">Iron</keyword>
<evidence type="ECO:0000259" key="19">
    <source>
        <dbReference type="Pfam" id="PF07992"/>
    </source>
</evidence>
<feature type="binding site" evidence="15">
    <location>
        <position position="638"/>
    </location>
    <ligand>
        <name>[4Fe-4S] cluster</name>
        <dbReference type="ChEBI" id="CHEBI:49883"/>
    </ligand>
</feature>
<dbReference type="PIRSF" id="PIRSF037149">
    <property type="entry name" value="NirB"/>
    <property type="match status" value="1"/>
</dbReference>
<organism evidence="21 22">
    <name type="scientific">Priestia megaterium (strain ATCC 14581 / DSM 32 / CCUG 1817 / JCM 2506 / NBRC 15308 / NCIMB 9376 / NCTC 10342 / NRRL B-14308 / VKM B-512 / Ford 19)</name>
    <name type="common">Bacillus megaterium</name>
    <dbReference type="NCBI Taxonomy" id="1348623"/>
    <lineage>
        <taxon>Bacteria</taxon>
        <taxon>Bacillati</taxon>
        <taxon>Bacillota</taxon>
        <taxon>Bacilli</taxon>
        <taxon>Bacillales</taxon>
        <taxon>Bacillaceae</taxon>
        <taxon>Priestia</taxon>
    </lineage>
</organism>
<dbReference type="GO" id="GO:0051537">
    <property type="term" value="F:2 iron, 2 sulfur cluster binding"/>
    <property type="evidence" value="ECO:0007669"/>
    <property type="project" value="UniProtKB-KW"/>
</dbReference>
<dbReference type="SUPFAM" id="SSF51905">
    <property type="entry name" value="FAD/NAD(P)-binding domain"/>
    <property type="match status" value="2"/>
</dbReference>
<dbReference type="Proteomes" id="UP000031829">
    <property type="component" value="Chromosome"/>
</dbReference>
<dbReference type="InterPro" id="IPR023753">
    <property type="entry name" value="FAD/NAD-binding_dom"/>
</dbReference>
<evidence type="ECO:0000259" key="17">
    <source>
        <dbReference type="Pfam" id="PF03460"/>
    </source>
</evidence>
<dbReference type="Gene3D" id="3.90.480.10">
    <property type="entry name" value="Sulfite Reductase Hemoprotein,Domain 2"/>
    <property type="match status" value="1"/>
</dbReference>
<dbReference type="Gene3D" id="3.50.50.60">
    <property type="entry name" value="FAD/NAD(P)-binding domain"/>
    <property type="match status" value="2"/>
</dbReference>
<evidence type="ECO:0000256" key="1">
    <source>
        <dbReference type="ARBA" id="ARBA00001974"/>
    </source>
</evidence>
<dbReference type="HOGENOM" id="CLU_003291_0_0_9"/>
<dbReference type="InterPro" id="IPR012744">
    <property type="entry name" value="Nitri_red_NirB"/>
</dbReference>
<dbReference type="InterPro" id="IPR017121">
    <property type="entry name" value="Nitrite_Rdtase_lsu"/>
</dbReference>
<comment type="cofactor">
    <cofactor evidence="15">
        <name>[4Fe-4S] cluster</name>
        <dbReference type="ChEBI" id="CHEBI:49883"/>
    </cofactor>
    <text evidence="15">Binds 1 [4Fe-4S] cluster per subunit.</text>
</comment>
<dbReference type="InterPro" id="IPR052034">
    <property type="entry name" value="NasD-like"/>
</dbReference>
<dbReference type="InterPro" id="IPR045854">
    <property type="entry name" value="NO2/SO3_Rdtase_4Fe4S_sf"/>
</dbReference>
<evidence type="ECO:0000256" key="6">
    <source>
        <dbReference type="ARBA" id="ARBA00022714"/>
    </source>
</evidence>
<dbReference type="Pfam" id="PF18267">
    <property type="entry name" value="Rubredoxin_C"/>
    <property type="match status" value="1"/>
</dbReference>
<dbReference type="PANTHER" id="PTHR43809:SF1">
    <property type="entry name" value="NITRITE REDUCTASE (NADH) LARGE SUBUNIT"/>
    <property type="match status" value="1"/>
</dbReference>
<dbReference type="InterPro" id="IPR041575">
    <property type="entry name" value="Rubredoxin_C"/>
</dbReference>
<evidence type="ECO:0000259" key="18">
    <source>
        <dbReference type="Pfam" id="PF04324"/>
    </source>
</evidence>
<dbReference type="Pfam" id="PF07992">
    <property type="entry name" value="Pyr_redox_2"/>
    <property type="match status" value="1"/>
</dbReference>
<evidence type="ECO:0000256" key="12">
    <source>
        <dbReference type="ARBA" id="ARBA00023063"/>
    </source>
</evidence>
<evidence type="ECO:0000256" key="14">
    <source>
        <dbReference type="PIRNR" id="PIRNR037149"/>
    </source>
</evidence>
<dbReference type="GO" id="GO:0051539">
    <property type="term" value="F:4 iron, 4 sulfur cluster binding"/>
    <property type="evidence" value="ECO:0007669"/>
    <property type="project" value="UniProtKB-KW"/>
</dbReference>
<evidence type="ECO:0000256" key="15">
    <source>
        <dbReference type="PIRSR" id="PIRSR037149-1"/>
    </source>
</evidence>
<evidence type="ECO:0000256" key="8">
    <source>
        <dbReference type="ARBA" id="ARBA00022827"/>
    </source>
</evidence>
<dbReference type="FunFam" id="1.10.10.1100:FF:000002">
    <property type="entry name" value="Nitrite reductase large subunit"/>
    <property type="match status" value="1"/>
</dbReference>
<evidence type="ECO:0000256" key="3">
    <source>
        <dbReference type="ARBA" id="ARBA00010429"/>
    </source>
</evidence>
<proteinExistence type="inferred from homology"/>
<protein>
    <submittedName>
        <fullName evidence="21">Nitrite reductase [NAD(P)H], large subunit</fullName>
        <ecNumber evidence="21">1.7.1.4</ecNumber>
    </submittedName>
</protein>
<keyword evidence="9 21" id="KW-0560">Oxidoreductase</keyword>
<dbReference type="InterPro" id="IPR036188">
    <property type="entry name" value="FAD/NAD-bd_sf"/>
</dbReference>
<name>A0A0B6AAI4_PRIM2</name>
<dbReference type="CDD" id="cd19943">
    <property type="entry name" value="NirB_Fer2_BFD-like_1"/>
    <property type="match status" value="1"/>
</dbReference>
<evidence type="ECO:0000259" key="16">
    <source>
        <dbReference type="Pfam" id="PF01077"/>
    </source>
</evidence>
<evidence type="ECO:0000256" key="5">
    <source>
        <dbReference type="ARBA" id="ARBA00022630"/>
    </source>
</evidence>
<evidence type="ECO:0000256" key="4">
    <source>
        <dbReference type="ARBA" id="ARBA00022617"/>
    </source>
</evidence>
<dbReference type="InterPro" id="IPR036136">
    <property type="entry name" value="Nit/Sulf_reduc_fer-like_dom_sf"/>
</dbReference>
<evidence type="ECO:0000256" key="10">
    <source>
        <dbReference type="ARBA" id="ARBA00023004"/>
    </source>
</evidence>
<dbReference type="InterPro" id="IPR016156">
    <property type="entry name" value="FAD/NAD-linked_Rdtase_dimer_sf"/>
</dbReference>
<keyword evidence="11 15" id="KW-0411">Iron-sulfur</keyword>
<dbReference type="Pfam" id="PF04324">
    <property type="entry name" value="Fer2_BFD"/>
    <property type="match status" value="1"/>
</dbReference>
<dbReference type="Gene3D" id="1.10.10.1100">
    <property type="entry name" value="BFD-like [2Fe-2S]-binding domain"/>
    <property type="match status" value="1"/>
</dbReference>
<feature type="binding site" evidence="15">
    <location>
        <position position="672"/>
    </location>
    <ligand>
        <name>[4Fe-4S] cluster</name>
        <dbReference type="ChEBI" id="CHEBI:49883"/>
    </ligand>
</feature>
<dbReference type="Pfam" id="PF01077">
    <property type="entry name" value="NIR_SIR"/>
    <property type="match status" value="1"/>
</dbReference>
<dbReference type="InterPro" id="IPR007419">
    <property type="entry name" value="BFD-like_2Fe2S-bd_dom"/>
</dbReference>
<gene>
    <name evidence="21" type="primary">nirB</name>
    <name evidence="21" type="ORF">BG04_3071</name>
</gene>
<feature type="domain" description="FAD/NAD(P)-binding" evidence="19">
    <location>
        <begin position="5"/>
        <end position="284"/>
    </location>
</feature>
<dbReference type="CDD" id="cd19944">
    <property type="entry name" value="NirB_Fer2_BFD-like_2"/>
    <property type="match status" value="1"/>
</dbReference>
<dbReference type="PANTHER" id="PTHR43809">
    <property type="entry name" value="NITRITE REDUCTASE (NADH) LARGE SUBUNIT"/>
    <property type="match status" value="1"/>
</dbReference>
<dbReference type="NCBIfam" id="TIGR02374">
    <property type="entry name" value="nitri_red_nirB"/>
    <property type="match status" value="1"/>
</dbReference>
<comment type="cofactor">
    <cofactor evidence="13">
        <name>[2Fe-2S] cluster</name>
        <dbReference type="ChEBI" id="CHEBI:190135"/>
    </cofactor>
</comment>
<evidence type="ECO:0000313" key="22">
    <source>
        <dbReference type="Proteomes" id="UP000031829"/>
    </source>
</evidence>
<dbReference type="GO" id="GO:0046872">
    <property type="term" value="F:metal ion binding"/>
    <property type="evidence" value="ECO:0007669"/>
    <property type="project" value="UniProtKB-KW"/>
</dbReference>
<dbReference type="EMBL" id="CP009920">
    <property type="protein sequence ID" value="AJI20541.1"/>
    <property type="molecule type" value="Genomic_DNA"/>
</dbReference>
<keyword evidence="4 15" id="KW-0349">Heme</keyword>
<dbReference type="SUPFAM" id="SSF56014">
    <property type="entry name" value="Nitrite and sulphite reductase 4Fe-4S domain-like"/>
    <property type="match status" value="1"/>
</dbReference>
<keyword evidence="5 14" id="KW-0285">Flavoprotein</keyword>
<comment type="cofactor">
    <cofactor evidence="1 14">
        <name>FAD</name>
        <dbReference type="ChEBI" id="CHEBI:57692"/>
    </cofactor>
</comment>
<evidence type="ECO:0000259" key="20">
    <source>
        <dbReference type="Pfam" id="PF18267"/>
    </source>
</evidence>
<evidence type="ECO:0000313" key="21">
    <source>
        <dbReference type="EMBL" id="AJI20541.1"/>
    </source>
</evidence>
<dbReference type="PRINTS" id="PR00368">
    <property type="entry name" value="FADPNR"/>
</dbReference>
<accession>A0A0B6AAI4</accession>
<keyword evidence="7 15" id="KW-0479">Metal-binding</keyword>
<dbReference type="GO" id="GO:0008942">
    <property type="term" value="F:nitrite reductase [NAD(P)H] activity"/>
    <property type="evidence" value="ECO:0007669"/>
    <property type="project" value="UniProtKB-EC"/>
</dbReference>
<dbReference type="FunFam" id="3.50.50.60:FF:000033">
    <property type="entry name" value="Nitrite reductase [NAD(P)H], large subunit"/>
    <property type="match status" value="1"/>
</dbReference>
<comment type="cofactor">
    <cofactor evidence="15">
        <name>siroheme</name>
        <dbReference type="ChEBI" id="CHEBI:60052"/>
    </cofactor>
    <text evidence="15">Binds 1 siroheme per subunit.</text>
</comment>
<dbReference type="GO" id="GO:0050661">
    <property type="term" value="F:NADP binding"/>
    <property type="evidence" value="ECO:0007669"/>
    <property type="project" value="UniProtKB-UniRule"/>
</dbReference>
<dbReference type="GO" id="GO:0020037">
    <property type="term" value="F:heme binding"/>
    <property type="evidence" value="ECO:0007669"/>
    <property type="project" value="InterPro"/>
</dbReference>
<keyword evidence="12 14" id="KW-0534">Nitrate assimilation</keyword>
<evidence type="ECO:0000256" key="13">
    <source>
        <dbReference type="ARBA" id="ARBA00034078"/>
    </source>
</evidence>
<feature type="domain" description="Nitrite/Sulfite reductase ferredoxin-like" evidence="17">
    <location>
        <begin position="555"/>
        <end position="615"/>
    </location>
</feature>
<keyword evidence="15" id="KW-0004">4Fe-4S</keyword>
<dbReference type="InterPro" id="IPR041854">
    <property type="entry name" value="BFD-like_2Fe2S-bd_dom_sf"/>
</dbReference>
<keyword evidence="6" id="KW-0001">2Fe-2S</keyword>
<dbReference type="RefSeq" id="WP_034654272.1">
    <property type="nucleotide sequence ID" value="NZ_BCVB01000007.1"/>
</dbReference>
<dbReference type="InterPro" id="IPR005117">
    <property type="entry name" value="NiRdtase/SiRdtase_haem-b_fer"/>
</dbReference>
<dbReference type="GO" id="GO:0042128">
    <property type="term" value="P:nitrate assimilation"/>
    <property type="evidence" value="ECO:0007669"/>
    <property type="project" value="UniProtKB-UniRule"/>
</dbReference>
<evidence type="ECO:0000256" key="7">
    <source>
        <dbReference type="ARBA" id="ARBA00022723"/>
    </source>
</evidence>
<keyword evidence="8 14" id="KW-0274">FAD</keyword>
<dbReference type="Gene3D" id="3.30.413.10">
    <property type="entry name" value="Sulfite Reductase Hemoprotein, domain 1"/>
    <property type="match status" value="1"/>
</dbReference>
<feature type="domain" description="NADH-rubredoxin oxidoreductase C-terminal" evidence="20">
    <location>
        <begin position="317"/>
        <end position="385"/>
    </location>
</feature>
<dbReference type="PRINTS" id="PR00411">
    <property type="entry name" value="PNDRDTASEI"/>
</dbReference>
<feature type="domain" description="Nitrite/sulphite reductase 4Fe-4S" evidence="16">
    <location>
        <begin position="644"/>
        <end position="756"/>
    </location>
</feature>
<evidence type="ECO:0000256" key="9">
    <source>
        <dbReference type="ARBA" id="ARBA00023002"/>
    </source>
</evidence>
<dbReference type="InterPro" id="IPR006067">
    <property type="entry name" value="NO2/SO3_Rdtase_4Fe4S_dom"/>
</dbReference>
<dbReference type="KEGG" id="bmeg:BG04_3071"/>
<dbReference type="Pfam" id="PF03460">
    <property type="entry name" value="NIR_SIR_ferr"/>
    <property type="match status" value="1"/>
</dbReference>
<dbReference type="GO" id="GO:0050660">
    <property type="term" value="F:flavin adenine dinucleotide binding"/>
    <property type="evidence" value="ECO:0007669"/>
    <property type="project" value="UniProtKB-UniRule"/>
</dbReference>
<evidence type="ECO:0000256" key="2">
    <source>
        <dbReference type="ARBA" id="ARBA00005096"/>
    </source>
</evidence>
<dbReference type="EC" id="1.7.1.4" evidence="21"/>
<sequence length="781" mass="87437">MTKQKLILIGNGMAGMRCIEEILIHSPDCFDITVFGSEPHVNYNRILLSTVLQGSTKLEDINIHSLAWYKENNITLFKGESVTHIDTKRKIIKTDKNRETMYDKLILATGSSPYMLPVKGSDKEGVLGFRTIEDCQEMIKISKQYKKAAVIGGGLLGLEAARGLLNLGMDVQVIHHSGFLMERQLDRAASAMLREELEKQGMSFLLNKHTDEIIGGNRAEGVRFNDSSKIAADLVVMATGVRPNVNLAKKSGIETNRAIIVNDYLETSTPDIYAVGECAEHRGMTYGLVAPLYEQGKVLARHLCQIKNDGYRGSVLSTQLKISGIDVYSVGEFKENQGTKAITISNMLDGIYKKVVFRKGKIVGAVLFGDTSEAIKLSQMINEKKDLSQAEKVQLFPSQHEKENAVTSMPLTDIVCNCNGVTKGAIIEAVQKNDLTTVDEIKNCTKASGSCGGCKPLVTDLLTYIQSDEFDEIIEQKTFCTCTHLSEDELVREMQQYQFETVQQVREILKFKDMKGCSLCEGGLHYYLDMMNPHYENNRHSLFTTENEQAVLLHDGTYAVVPQIHGGLTNVQELRNIANVAERYNISNIRLTSDQRIQLIGVKKEYLPLVSEEIDRGLQQLYERTVKNVSVYIGKGTCICQYEPALALSNELDKQLEYVKTPCDIKISIASCSHIAENVTTSDIGLRRIDRGWEIYVGGSSAEARSGELFYVAETNEEAVEISCSLIQYYRETGNYLETVGSWIERVGIVHVREVLFEVDNREYLMKQLSSERSRAITYLL</sequence>
<comment type="pathway">
    <text evidence="2">Nitrogen metabolism; nitrate reduction (assimilation).</text>
</comment>
<reference evidence="21 22" key="1">
    <citation type="journal article" date="2015" name="Genome Announc.">
        <title>Complete genome sequences for 35 biothreat assay-relevant bacillus species.</title>
        <authorList>
            <person name="Johnson S.L."/>
            <person name="Daligault H.E."/>
            <person name="Davenport K.W."/>
            <person name="Jaissle J."/>
            <person name="Frey K.G."/>
            <person name="Ladner J.T."/>
            <person name="Broomall S.M."/>
            <person name="Bishop-Lilly K.A."/>
            <person name="Bruce D.C."/>
            <person name="Gibbons H.S."/>
            <person name="Coyne S.R."/>
            <person name="Lo C.C."/>
            <person name="Meincke L."/>
            <person name="Munk A.C."/>
            <person name="Koroleva G.I."/>
            <person name="Rosenzweig C.N."/>
            <person name="Palacios G.F."/>
            <person name="Redden C.L."/>
            <person name="Minogue T.D."/>
            <person name="Chain P.S."/>
        </authorList>
    </citation>
    <scope>NUCLEOTIDE SEQUENCE [LARGE SCALE GENOMIC DNA]</scope>
    <source>
        <strain evidence="22">ATCC 14581 / DSM 32 / JCM 2506 / NBRC 15308 / NCIMB 9376 / NCTC 10342 / NRRL B-14308 / VKM B-512</strain>
    </source>
</reference>
<dbReference type="Gene3D" id="3.30.390.30">
    <property type="match status" value="1"/>
</dbReference>
<comment type="similarity">
    <text evidence="3">Belongs to the nitrite and sulfite reductase 4Fe-4S domain family.</text>
</comment>
<dbReference type="SUPFAM" id="SSF55124">
    <property type="entry name" value="Nitrite/Sulfite reductase N-terminal domain-like"/>
    <property type="match status" value="1"/>
</dbReference>